<dbReference type="EMBL" id="CP144089">
    <property type="protein sequence ID" value="WWD06680.1"/>
    <property type="molecule type" value="Genomic_DNA"/>
</dbReference>
<sequence>MTWTNKSIHVFAVVSILICVLAIIEYGLKVSGVVSGLVADVLKVVAGCLAACVAVWVTVVREDLSSKDEPVGIKTKVLGFVGVCCVTISAVFYTNNYTPSKTELQRQNNWTNITTTLTEIKNLHKLEAELSWARDSAISTWVRNFPEHQYHILHFMSLVITDLSSHSPVTQPVTQVSNDDAASIHRETDGLDAK</sequence>
<feature type="transmembrane region" description="Helical" evidence="2">
    <location>
        <begin position="6"/>
        <end position="24"/>
    </location>
</feature>
<proteinExistence type="predicted"/>
<keyword evidence="4" id="KW-1185">Reference proteome</keyword>
<protein>
    <recommendedName>
        <fullName evidence="5">MARVEL domain-containing protein</fullName>
    </recommendedName>
</protein>
<accession>A0AAX4KJW4</accession>
<evidence type="ECO:0008006" key="5">
    <source>
        <dbReference type="Google" id="ProtNLM"/>
    </source>
</evidence>
<dbReference type="Proteomes" id="UP001358614">
    <property type="component" value="Chromosome 1"/>
</dbReference>
<organism evidence="3 4">
    <name type="scientific">Kwoniella europaea PYCC6329</name>
    <dbReference type="NCBI Taxonomy" id="1423913"/>
    <lineage>
        <taxon>Eukaryota</taxon>
        <taxon>Fungi</taxon>
        <taxon>Dikarya</taxon>
        <taxon>Basidiomycota</taxon>
        <taxon>Agaricomycotina</taxon>
        <taxon>Tremellomycetes</taxon>
        <taxon>Tremellales</taxon>
        <taxon>Cryptococcaceae</taxon>
        <taxon>Kwoniella</taxon>
    </lineage>
</organism>
<feature type="region of interest" description="Disordered" evidence="1">
    <location>
        <begin position="170"/>
        <end position="194"/>
    </location>
</feature>
<keyword evidence="2" id="KW-0472">Membrane</keyword>
<evidence type="ECO:0000313" key="4">
    <source>
        <dbReference type="Proteomes" id="UP001358614"/>
    </source>
</evidence>
<name>A0AAX4KJW4_9TREE</name>
<dbReference type="GeneID" id="91103575"/>
<evidence type="ECO:0000313" key="3">
    <source>
        <dbReference type="EMBL" id="WWD06680.1"/>
    </source>
</evidence>
<evidence type="ECO:0000256" key="1">
    <source>
        <dbReference type="SAM" id="MobiDB-lite"/>
    </source>
</evidence>
<evidence type="ECO:0000256" key="2">
    <source>
        <dbReference type="SAM" id="Phobius"/>
    </source>
</evidence>
<feature type="transmembrane region" description="Helical" evidence="2">
    <location>
        <begin position="77"/>
        <end position="96"/>
    </location>
</feature>
<dbReference type="KEGG" id="ker:91103575"/>
<keyword evidence="2" id="KW-0812">Transmembrane</keyword>
<gene>
    <name evidence="3" type="ORF">V865_004774</name>
</gene>
<reference evidence="3 4" key="1">
    <citation type="submission" date="2024-01" db="EMBL/GenBank/DDBJ databases">
        <title>Comparative genomics of Cryptococcus and Kwoniella reveals pathogenesis evolution and contrasting modes of karyotype evolution via chromosome fusion or intercentromeric recombination.</title>
        <authorList>
            <person name="Coelho M.A."/>
            <person name="David-Palma M."/>
            <person name="Shea T."/>
            <person name="Bowers K."/>
            <person name="McGinley-Smith S."/>
            <person name="Mohammad A.W."/>
            <person name="Gnirke A."/>
            <person name="Yurkov A.M."/>
            <person name="Nowrousian M."/>
            <person name="Sun S."/>
            <person name="Cuomo C.A."/>
            <person name="Heitman J."/>
        </authorList>
    </citation>
    <scope>NUCLEOTIDE SEQUENCE [LARGE SCALE GENOMIC DNA]</scope>
    <source>
        <strain evidence="3 4">PYCC6329</strain>
    </source>
</reference>
<feature type="compositionally biased region" description="Polar residues" evidence="1">
    <location>
        <begin position="170"/>
        <end position="180"/>
    </location>
</feature>
<feature type="compositionally biased region" description="Basic and acidic residues" evidence="1">
    <location>
        <begin position="182"/>
        <end position="194"/>
    </location>
</feature>
<keyword evidence="2" id="KW-1133">Transmembrane helix</keyword>
<dbReference type="AlphaFoldDB" id="A0AAX4KJW4"/>
<dbReference type="RefSeq" id="XP_066084647.1">
    <property type="nucleotide sequence ID" value="XM_066228550.1"/>
</dbReference>
<feature type="transmembrane region" description="Helical" evidence="2">
    <location>
        <begin position="36"/>
        <end position="57"/>
    </location>
</feature>